<dbReference type="InterPro" id="IPR002130">
    <property type="entry name" value="Cyclophilin-type_PPIase_dom"/>
</dbReference>
<keyword evidence="8" id="KW-1185">Reference proteome</keyword>
<feature type="domain" description="PPIase cyclophilin-type" evidence="6">
    <location>
        <begin position="22"/>
        <end position="192"/>
    </location>
</feature>
<evidence type="ECO:0000256" key="2">
    <source>
        <dbReference type="ARBA" id="ARBA00013194"/>
    </source>
</evidence>
<evidence type="ECO:0000256" key="5">
    <source>
        <dbReference type="SAM" id="SignalP"/>
    </source>
</evidence>
<dbReference type="InterPro" id="IPR044666">
    <property type="entry name" value="Cyclophilin_A-like"/>
</dbReference>
<dbReference type="EMBL" id="JBBUKT010000001">
    <property type="protein sequence ID" value="MEK7949025.1"/>
    <property type="molecule type" value="Genomic_DNA"/>
</dbReference>
<gene>
    <name evidence="7" type="ORF">WKV53_00880</name>
</gene>
<comment type="similarity">
    <text evidence="1">Belongs to the cyclophilin-type PPIase family.</text>
</comment>
<keyword evidence="4 7" id="KW-0413">Isomerase</keyword>
<name>A0ABU9ANV4_9BACT</name>
<dbReference type="PANTHER" id="PTHR45625">
    <property type="entry name" value="PEPTIDYL-PROLYL CIS-TRANS ISOMERASE-RELATED"/>
    <property type="match status" value="1"/>
</dbReference>
<dbReference type="PROSITE" id="PS00170">
    <property type="entry name" value="CSA_PPIASE_1"/>
    <property type="match status" value="1"/>
</dbReference>
<dbReference type="GO" id="GO:0003755">
    <property type="term" value="F:peptidyl-prolyl cis-trans isomerase activity"/>
    <property type="evidence" value="ECO:0007669"/>
    <property type="project" value="UniProtKB-EC"/>
</dbReference>
<evidence type="ECO:0000313" key="8">
    <source>
        <dbReference type="Proteomes" id="UP001371305"/>
    </source>
</evidence>
<evidence type="ECO:0000259" key="6">
    <source>
        <dbReference type="PROSITE" id="PS50072"/>
    </source>
</evidence>
<sequence>MKALLLLLLAFASLAHGQIYADFTVTQGSNPLGTFRARLDYDKAPRTCANFIGLATGRRPWIKTTTGQMMENTPFYNGLTFHRLVHNFVIQGGSPNGLGTDGPGYVVLDEFHPALRHSGRYFLSMAKGTSPNTGGSQFFITLAAAPSLDDKHSVFGEVIDGRPIIDGFTNATNFPVTNEKPNTPITMTNVVISGPSYAAFNLEDPALKLPTLRGTKMTPVRNAAASTFTLKFDRQPSHEYFNSYSMNLQSWTPFQYCTSCNALAAEEFTITSVTFPRFYMRMIDTDYGFQVNAPATLNQNGRKLRITSRAGDWVELTLGGSTTGTWTASNSTSGTLTGVSWTDSAPSAGLFTASNSQARLIPLGLLSATFSSPAGTGAWTSLNSAFLCFHSETGGWTEGNAGVSGGTIAVNQAFTITP</sequence>
<dbReference type="SUPFAM" id="SSF50891">
    <property type="entry name" value="Cyclophilin-like"/>
    <property type="match status" value="1"/>
</dbReference>
<evidence type="ECO:0000256" key="4">
    <source>
        <dbReference type="ARBA" id="ARBA00023235"/>
    </source>
</evidence>
<dbReference type="InterPro" id="IPR029000">
    <property type="entry name" value="Cyclophilin-like_dom_sf"/>
</dbReference>
<dbReference type="Pfam" id="PF00160">
    <property type="entry name" value="Pro_isomerase"/>
    <property type="match status" value="1"/>
</dbReference>
<dbReference type="InterPro" id="IPR020892">
    <property type="entry name" value="Cyclophilin-type_PPIase_CS"/>
</dbReference>
<keyword evidence="3" id="KW-0697">Rotamase</keyword>
<dbReference type="PANTHER" id="PTHR45625:SF4">
    <property type="entry name" value="PEPTIDYLPROLYL ISOMERASE DOMAIN AND WD REPEAT-CONTAINING PROTEIN 1"/>
    <property type="match status" value="1"/>
</dbReference>
<dbReference type="Proteomes" id="UP001371305">
    <property type="component" value="Unassembled WGS sequence"/>
</dbReference>
<organism evidence="7 8">
    <name type="scientific">Luteolibacter soli</name>
    <dbReference type="NCBI Taxonomy" id="3135280"/>
    <lineage>
        <taxon>Bacteria</taxon>
        <taxon>Pseudomonadati</taxon>
        <taxon>Verrucomicrobiota</taxon>
        <taxon>Verrucomicrobiia</taxon>
        <taxon>Verrucomicrobiales</taxon>
        <taxon>Verrucomicrobiaceae</taxon>
        <taxon>Luteolibacter</taxon>
    </lineage>
</organism>
<dbReference type="PROSITE" id="PS50072">
    <property type="entry name" value="CSA_PPIASE_2"/>
    <property type="match status" value="1"/>
</dbReference>
<evidence type="ECO:0000256" key="3">
    <source>
        <dbReference type="ARBA" id="ARBA00023110"/>
    </source>
</evidence>
<comment type="caution">
    <text evidence="7">The sequence shown here is derived from an EMBL/GenBank/DDBJ whole genome shotgun (WGS) entry which is preliminary data.</text>
</comment>
<accession>A0ABU9ANV4</accession>
<proteinExistence type="inferred from homology"/>
<dbReference type="Gene3D" id="2.40.100.10">
    <property type="entry name" value="Cyclophilin-like"/>
    <property type="match status" value="1"/>
</dbReference>
<feature type="chain" id="PRO_5046748826" description="peptidylprolyl isomerase" evidence="5">
    <location>
        <begin position="22"/>
        <end position="418"/>
    </location>
</feature>
<dbReference type="RefSeq" id="WP_341402395.1">
    <property type="nucleotide sequence ID" value="NZ_JBBUKT010000001.1"/>
</dbReference>
<evidence type="ECO:0000256" key="1">
    <source>
        <dbReference type="ARBA" id="ARBA00007365"/>
    </source>
</evidence>
<reference evidence="7 8" key="1">
    <citation type="submission" date="2024-04" db="EMBL/GenBank/DDBJ databases">
        <title>Luteolibacter sp. isolated from soil.</title>
        <authorList>
            <person name="An J."/>
        </authorList>
    </citation>
    <scope>NUCLEOTIDE SEQUENCE [LARGE SCALE GENOMIC DNA]</scope>
    <source>
        <strain evidence="7 8">Y139</strain>
    </source>
</reference>
<keyword evidence="5" id="KW-0732">Signal</keyword>
<evidence type="ECO:0000313" key="7">
    <source>
        <dbReference type="EMBL" id="MEK7949025.1"/>
    </source>
</evidence>
<dbReference type="PRINTS" id="PR00153">
    <property type="entry name" value="CSAPPISMRASE"/>
</dbReference>
<protein>
    <recommendedName>
        <fullName evidence="2">peptidylprolyl isomerase</fullName>
        <ecNumber evidence="2">5.2.1.8</ecNumber>
    </recommendedName>
</protein>
<dbReference type="EC" id="5.2.1.8" evidence="2"/>
<dbReference type="CDD" id="cd00317">
    <property type="entry name" value="cyclophilin"/>
    <property type="match status" value="1"/>
</dbReference>
<feature type="signal peptide" evidence="5">
    <location>
        <begin position="1"/>
        <end position="21"/>
    </location>
</feature>